<dbReference type="PANTHER" id="PTHR11130:SF0">
    <property type="entry name" value="GLUTATHIONE SYNTHETASE"/>
    <property type="match status" value="1"/>
</dbReference>
<dbReference type="SUPFAM" id="SSF56059">
    <property type="entry name" value="Glutathione synthetase ATP-binding domain-like"/>
    <property type="match status" value="1"/>
</dbReference>
<keyword evidence="2" id="KW-1185">Reference proteome</keyword>
<sequence length="113" mass="12532">LYNIYLTVIKEGITQQISLGLHRSDYILHMTPNSTDAHIQQVEFNTISSSFSSLSALTSELHKYLLESTNYFDVSSALKIDALPTNESMTNLPKGIAKAHQLYGSKNAVVLMV</sequence>
<dbReference type="GO" id="GO:0005524">
    <property type="term" value="F:ATP binding"/>
    <property type="evidence" value="ECO:0007669"/>
    <property type="project" value="InterPro"/>
</dbReference>
<evidence type="ECO:0000313" key="1">
    <source>
        <dbReference type="EMBL" id="CAG8767243.1"/>
    </source>
</evidence>
<reference evidence="1" key="1">
    <citation type="submission" date="2021-06" db="EMBL/GenBank/DDBJ databases">
        <authorList>
            <person name="Kallberg Y."/>
            <person name="Tangrot J."/>
            <person name="Rosling A."/>
        </authorList>
    </citation>
    <scope>NUCLEOTIDE SEQUENCE</scope>
    <source>
        <strain evidence="1">FL130A</strain>
    </source>
</reference>
<dbReference type="EMBL" id="CAJVPS010050028">
    <property type="protein sequence ID" value="CAG8767243.1"/>
    <property type="molecule type" value="Genomic_DNA"/>
</dbReference>
<proteinExistence type="predicted"/>
<dbReference type="InterPro" id="IPR005615">
    <property type="entry name" value="Glutathione_synthase"/>
</dbReference>
<dbReference type="GO" id="GO:0043295">
    <property type="term" value="F:glutathione binding"/>
    <property type="evidence" value="ECO:0007669"/>
    <property type="project" value="TreeGrafter"/>
</dbReference>
<dbReference type="Proteomes" id="UP000789508">
    <property type="component" value="Unassembled WGS sequence"/>
</dbReference>
<dbReference type="AlphaFoldDB" id="A0A9N9NWL4"/>
<dbReference type="OrthoDB" id="2020073at2759"/>
<comment type="caution">
    <text evidence="1">The sequence shown here is derived from an EMBL/GenBank/DDBJ whole genome shotgun (WGS) entry which is preliminary data.</text>
</comment>
<feature type="non-terminal residue" evidence="1">
    <location>
        <position position="113"/>
    </location>
</feature>
<dbReference type="GO" id="GO:0004363">
    <property type="term" value="F:glutathione synthase activity"/>
    <property type="evidence" value="ECO:0007669"/>
    <property type="project" value="InterPro"/>
</dbReference>
<organism evidence="1 2">
    <name type="scientific">Ambispora leptoticha</name>
    <dbReference type="NCBI Taxonomy" id="144679"/>
    <lineage>
        <taxon>Eukaryota</taxon>
        <taxon>Fungi</taxon>
        <taxon>Fungi incertae sedis</taxon>
        <taxon>Mucoromycota</taxon>
        <taxon>Glomeromycotina</taxon>
        <taxon>Glomeromycetes</taxon>
        <taxon>Archaeosporales</taxon>
        <taxon>Ambisporaceae</taxon>
        <taxon>Ambispora</taxon>
    </lineage>
</organism>
<protein>
    <submittedName>
        <fullName evidence="1">11371_t:CDS:1</fullName>
    </submittedName>
</protein>
<evidence type="ECO:0000313" key="2">
    <source>
        <dbReference type="Proteomes" id="UP000789508"/>
    </source>
</evidence>
<dbReference type="Gene3D" id="3.30.470.20">
    <property type="entry name" value="ATP-grasp fold, B domain"/>
    <property type="match status" value="1"/>
</dbReference>
<feature type="non-terminal residue" evidence="1">
    <location>
        <position position="1"/>
    </location>
</feature>
<name>A0A9N9NWL4_9GLOM</name>
<accession>A0A9N9NWL4</accession>
<dbReference type="Pfam" id="PF03917">
    <property type="entry name" value="GSH_synth_ATP"/>
    <property type="match status" value="1"/>
</dbReference>
<dbReference type="PANTHER" id="PTHR11130">
    <property type="entry name" value="GLUTATHIONE SYNTHETASE"/>
    <property type="match status" value="1"/>
</dbReference>
<dbReference type="GO" id="GO:0005829">
    <property type="term" value="C:cytosol"/>
    <property type="evidence" value="ECO:0007669"/>
    <property type="project" value="TreeGrafter"/>
</dbReference>
<gene>
    <name evidence="1" type="ORF">ALEPTO_LOCUS13945</name>
</gene>